<protein>
    <submittedName>
        <fullName evidence="3">CubicO group peptidase, beta-lactamase class C family</fullName>
    </submittedName>
</protein>
<evidence type="ECO:0000313" key="3">
    <source>
        <dbReference type="EMBL" id="SFR35621.1"/>
    </source>
</evidence>
<evidence type="ECO:0000256" key="1">
    <source>
        <dbReference type="ARBA" id="ARBA00022801"/>
    </source>
</evidence>
<reference evidence="3 4" key="1">
    <citation type="submission" date="2016-10" db="EMBL/GenBank/DDBJ databases">
        <authorList>
            <person name="de Groot N.N."/>
        </authorList>
    </citation>
    <scope>NUCLEOTIDE SEQUENCE [LARGE SCALE GENOMIC DNA]</scope>
    <source>
        <strain evidence="3 4">DSM 21019</strain>
    </source>
</reference>
<keyword evidence="4" id="KW-1185">Reference proteome</keyword>
<keyword evidence="1" id="KW-0378">Hydrolase</keyword>
<evidence type="ECO:0000313" key="4">
    <source>
        <dbReference type="Proteomes" id="UP000199534"/>
    </source>
</evidence>
<dbReference type="AlphaFoldDB" id="A0A1I6G0D6"/>
<dbReference type="InterPro" id="IPR001466">
    <property type="entry name" value="Beta-lactam-related"/>
</dbReference>
<proteinExistence type="predicted"/>
<dbReference type="GO" id="GO:0016787">
    <property type="term" value="F:hydrolase activity"/>
    <property type="evidence" value="ECO:0007669"/>
    <property type="project" value="UniProtKB-KW"/>
</dbReference>
<accession>A0A1I6G0D6</accession>
<dbReference type="Gene3D" id="3.40.710.10">
    <property type="entry name" value="DD-peptidase/beta-lactamase superfamily"/>
    <property type="match status" value="1"/>
</dbReference>
<dbReference type="SUPFAM" id="SSF56601">
    <property type="entry name" value="beta-lactamase/transpeptidase-like"/>
    <property type="match status" value="1"/>
</dbReference>
<dbReference type="InterPro" id="IPR012338">
    <property type="entry name" value="Beta-lactam/transpept-like"/>
</dbReference>
<dbReference type="EMBL" id="FOYQ01000001">
    <property type="protein sequence ID" value="SFR35621.1"/>
    <property type="molecule type" value="Genomic_DNA"/>
</dbReference>
<gene>
    <name evidence="3" type="ORF">SAMN04490243_1019</name>
</gene>
<feature type="domain" description="Beta-lactamase-related" evidence="2">
    <location>
        <begin position="65"/>
        <end position="427"/>
    </location>
</feature>
<name>A0A1I6G0D6_9FLAO</name>
<dbReference type="PANTHER" id="PTHR43283:SF11">
    <property type="entry name" value="BETA-LACTAMASE-RELATED DOMAIN-CONTAINING PROTEIN"/>
    <property type="match status" value="1"/>
</dbReference>
<dbReference type="STRING" id="400055.SAMN04490243_1019"/>
<dbReference type="Proteomes" id="UP000199534">
    <property type="component" value="Unassembled WGS sequence"/>
</dbReference>
<evidence type="ECO:0000259" key="2">
    <source>
        <dbReference type="Pfam" id="PF00144"/>
    </source>
</evidence>
<dbReference type="Pfam" id="PF00144">
    <property type="entry name" value="Beta-lactamase"/>
    <property type="match status" value="1"/>
</dbReference>
<organism evidence="3 4">
    <name type="scientific">Robiginitalea myxolifaciens</name>
    <dbReference type="NCBI Taxonomy" id="400055"/>
    <lineage>
        <taxon>Bacteria</taxon>
        <taxon>Pseudomonadati</taxon>
        <taxon>Bacteroidota</taxon>
        <taxon>Flavobacteriia</taxon>
        <taxon>Flavobacteriales</taxon>
        <taxon>Flavobacteriaceae</taxon>
        <taxon>Robiginitalea</taxon>
    </lineage>
</organism>
<sequence length="446" mass="50404">MVFRIFVILLGIFQGFGQADYLSPETNPASFESAVLPDGSFGKYKLDSLDLYQKVDSLMSLAIGREAFPGAQVLVAYKGEKIYHKTFGFHTYDSLSPVAKGDLYDLASVTKITAGLPAVMKLQEAGIIALDDPLSETWKPWRRSSDKSELTWREILAHQAGLKPYIVFLSDVRHKRKPGLKRKFVRTSASTRFSLQAYEDRFINRRFPKKMYRGINKSAVSSDKTYRYSGLAFLLIPEIVRQQTGLNFDTYLFENVYGPLGLSHTSFLPELRQPGARIVPTEQDTLYRNTLTRGWVHDENASLLGGVSANAGLFSTADDLAVIMQCFANYGRYNGKQIFDANLVEEYARVQYPENENRRGVGFDKPLLENASQSLNTAYPAPLASAKSFGHGGFTGTFVWADPENQLVFIFLSNRVYPDRSHRQLYELKVRTQLHQWFYEALLAAQ</sequence>
<dbReference type="InterPro" id="IPR050789">
    <property type="entry name" value="Diverse_Enzym_Activities"/>
</dbReference>
<dbReference type="PANTHER" id="PTHR43283">
    <property type="entry name" value="BETA-LACTAMASE-RELATED"/>
    <property type="match status" value="1"/>
</dbReference>